<comment type="caution">
    <text evidence="1">The sequence shown here is derived from an EMBL/GenBank/DDBJ whole genome shotgun (WGS) entry which is preliminary data.</text>
</comment>
<gene>
    <name evidence="1" type="ORF">GWI33_013073</name>
</gene>
<name>A0A834MAB6_RHYFE</name>
<feature type="non-terminal residue" evidence="1">
    <location>
        <position position="1"/>
    </location>
</feature>
<evidence type="ECO:0000313" key="2">
    <source>
        <dbReference type="Proteomes" id="UP000625711"/>
    </source>
</evidence>
<accession>A0A834MAB6</accession>
<organism evidence="1 2">
    <name type="scientific">Rhynchophorus ferrugineus</name>
    <name type="common">Red palm weevil</name>
    <name type="synonym">Curculio ferrugineus</name>
    <dbReference type="NCBI Taxonomy" id="354439"/>
    <lineage>
        <taxon>Eukaryota</taxon>
        <taxon>Metazoa</taxon>
        <taxon>Ecdysozoa</taxon>
        <taxon>Arthropoda</taxon>
        <taxon>Hexapoda</taxon>
        <taxon>Insecta</taxon>
        <taxon>Pterygota</taxon>
        <taxon>Neoptera</taxon>
        <taxon>Endopterygota</taxon>
        <taxon>Coleoptera</taxon>
        <taxon>Polyphaga</taxon>
        <taxon>Cucujiformia</taxon>
        <taxon>Curculionidae</taxon>
        <taxon>Dryophthorinae</taxon>
        <taxon>Rhynchophorus</taxon>
    </lineage>
</organism>
<dbReference type="EMBL" id="JAACXV010012977">
    <property type="protein sequence ID" value="KAF7274261.1"/>
    <property type="molecule type" value="Genomic_DNA"/>
</dbReference>
<evidence type="ECO:0000313" key="1">
    <source>
        <dbReference type="EMBL" id="KAF7274261.1"/>
    </source>
</evidence>
<dbReference type="Proteomes" id="UP000625711">
    <property type="component" value="Unassembled WGS sequence"/>
</dbReference>
<dbReference type="AlphaFoldDB" id="A0A834MAB6"/>
<reference evidence="1" key="1">
    <citation type="submission" date="2020-08" db="EMBL/GenBank/DDBJ databases">
        <title>Genome sequencing and assembly of the red palm weevil Rhynchophorus ferrugineus.</title>
        <authorList>
            <person name="Dias G.B."/>
            <person name="Bergman C.M."/>
            <person name="Manee M."/>
        </authorList>
    </citation>
    <scope>NUCLEOTIDE SEQUENCE</scope>
    <source>
        <strain evidence="1">AA-2017</strain>
        <tissue evidence="1">Whole larva</tissue>
    </source>
</reference>
<proteinExistence type="predicted"/>
<protein>
    <submittedName>
        <fullName evidence="1">Uncharacterized protein</fullName>
    </submittedName>
</protein>
<keyword evidence="2" id="KW-1185">Reference proteome</keyword>
<sequence length="137" mass="15791">VMKVLKSNTDLDEPEYRELELGTVAAEHMNVVEEDCPSDNQASNENYILLDGLCKQETTTLDELNNIRNQTKLDSINNSGEIKDHWGQVETPATVVLVMRETLKREKQTFVFPKYFELSKKLKEAFKKQTQKFGGFF</sequence>